<keyword evidence="2" id="KW-1003">Cell membrane</keyword>
<evidence type="ECO:0000256" key="5">
    <source>
        <dbReference type="ARBA" id="ARBA00023136"/>
    </source>
</evidence>
<dbReference type="GO" id="GO:0016020">
    <property type="term" value="C:membrane"/>
    <property type="evidence" value="ECO:0007669"/>
    <property type="project" value="InterPro"/>
</dbReference>
<protein>
    <submittedName>
        <fullName evidence="7">Flagellar biosynthesis protein FliO</fullName>
    </submittedName>
</protein>
<dbReference type="AlphaFoldDB" id="A0A928Q280"/>
<keyword evidence="7" id="KW-0966">Cell projection</keyword>
<keyword evidence="7" id="KW-0969">Cilium</keyword>
<evidence type="ECO:0000256" key="3">
    <source>
        <dbReference type="ARBA" id="ARBA00022692"/>
    </source>
</evidence>
<feature type="transmembrane region" description="Helical" evidence="6">
    <location>
        <begin position="6"/>
        <end position="25"/>
    </location>
</feature>
<dbReference type="Pfam" id="PF04347">
    <property type="entry name" value="FliO"/>
    <property type="match status" value="1"/>
</dbReference>
<evidence type="ECO:0000313" key="8">
    <source>
        <dbReference type="Proteomes" id="UP000754750"/>
    </source>
</evidence>
<comment type="subcellular location">
    <subcellularLocation>
        <location evidence="1">Cell membrane</location>
    </subcellularLocation>
</comment>
<name>A0A928Q280_9FIRM</name>
<evidence type="ECO:0000313" key="7">
    <source>
        <dbReference type="EMBL" id="MBE6832648.1"/>
    </source>
</evidence>
<dbReference type="GO" id="GO:0044781">
    <property type="term" value="P:bacterial-type flagellum organization"/>
    <property type="evidence" value="ECO:0007669"/>
    <property type="project" value="InterPro"/>
</dbReference>
<reference evidence="7" key="1">
    <citation type="submission" date="2019-04" db="EMBL/GenBank/DDBJ databases">
        <title>Evolution of Biomass-Degrading Anaerobic Consortia Revealed by Metagenomics.</title>
        <authorList>
            <person name="Peng X."/>
        </authorList>
    </citation>
    <scope>NUCLEOTIDE SEQUENCE</scope>
    <source>
        <strain evidence="7">SIG551</strain>
    </source>
</reference>
<gene>
    <name evidence="7" type="ORF">E7512_03555</name>
</gene>
<evidence type="ECO:0000256" key="1">
    <source>
        <dbReference type="ARBA" id="ARBA00004236"/>
    </source>
</evidence>
<sequence length="139" mass="15579">MGDDFFSLLFSLFGIAIILFGCYAFSRYAAKKINTFSNSQNIKILEKVPLSQDKGLALAQICGKYYLIGFSSQSVEILQEFSAEELKPEQESRPAASFVNLFQQARKNGWSVKSFDEFRGIAEAGKRKGRGQNSEDEKP</sequence>
<keyword evidence="7" id="KW-0282">Flagellum</keyword>
<organism evidence="7 8">
    <name type="scientific">Faecalispora sporosphaeroides</name>
    <dbReference type="NCBI Taxonomy" id="1549"/>
    <lineage>
        <taxon>Bacteria</taxon>
        <taxon>Bacillati</taxon>
        <taxon>Bacillota</taxon>
        <taxon>Clostridia</taxon>
        <taxon>Eubacteriales</taxon>
        <taxon>Oscillospiraceae</taxon>
        <taxon>Faecalispora</taxon>
    </lineage>
</organism>
<keyword evidence="3 6" id="KW-0812">Transmembrane</keyword>
<evidence type="ECO:0000256" key="2">
    <source>
        <dbReference type="ARBA" id="ARBA00022475"/>
    </source>
</evidence>
<keyword evidence="5 6" id="KW-0472">Membrane</keyword>
<dbReference type="RefSeq" id="WP_020073279.1">
    <property type="nucleotide sequence ID" value="NZ_JBKWRC010000001.1"/>
</dbReference>
<evidence type="ECO:0000256" key="4">
    <source>
        <dbReference type="ARBA" id="ARBA00022989"/>
    </source>
</evidence>
<dbReference type="EMBL" id="SVNY01000002">
    <property type="protein sequence ID" value="MBE6832648.1"/>
    <property type="molecule type" value="Genomic_DNA"/>
</dbReference>
<dbReference type="InterPro" id="IPR022781">
    <property type="entry name" value="Flagellar_biosynth_FliO"/>
</dbReference>
<accession>A0A928Q280</accession>
<proteinExistence type="predicted"/>
<dbReference type="Proteomes" id="UP000754750">
    <property type="component" value="Unassembled WGS sequence"/>
</dbReference>
<keyword evidence="4 6" id="KW-1133">Transmembrane helix</keyword>
<comment type="caution">
    <text evidence="7">The sequence shown here is derived from an EMBL/GenBank/DDBJ whole genome shotgun (WGS) entry which is preliminary data.</text>
</comment>
<evidence type="ECO:0000256" key="6">
    <source>
        <dbReference type="SAM" id="Phobius"/>
    </source>
</evidence>